<feature type="transmembrane region" description="Helical" evidence="1">
    <location>
        <begin position="41"/>
        <end position="61"/>
    </location>
</feature>
<dbReference type="AlphaFoldDB" id="A0A562U0P8"/>
<keyword evidence="3" id="KW-1185">Reference proteome</keyword>
<proteinExistence type="predicted"/>
<accession>A0A562U0P8</accession>
<comment type="caution">
    <text evidence="2">The sequence shown here is derived from an EMBL/GenBank/DDBJ whole genome shotgun (WGS) entry which is preliminary data.</text>
</comment>
<feature type="transmembrane region" description="Helical" evidence="1">
    <location>
        <begin position="73"/>
        <end position="89"/>
    </location>
</feature>
<evidence type="ECO:0008006" key="4">
    <source>
        <dbReference type="Google" id="ProtNLM"/>
    </source>
</evidence>
<feature type="transmembrane region" description="Helical" evidence="1">
    <location>
        <begin position="95"/>
        <end position="112"/>
    </location>
</feature>
<dbReference type="EMBL" id="VLLI01000008">
    <property type="protein sequence ID" value="TWI98630.1"/>
    <property type="molecule type" value="Genomic_DNA"/>
</dbReference>
<evidence type="ECO:0000313" key="2">
    <source>
        <dbReference type="EMBL" id="TWI98630.1"/>
    </source>
</evidence>
<evidence type="ECO:0000256" key="1">
    <source>
        <dbReference type="SAM" id="Phobius"/>
    </source>
</evidence>
<name>A0A562U0P8_9SPHI</name>
<feature type="transmembrane region" description="Helical" evidence="1">
    <location>
        <begin position="124"/>
        <end position="143"/>
    </location>
</feature>
<evidence type="ECO:0000313" key="3">
    <source>
        <dbReference type="Proteomes" id="UP000317010"/>
    </source>
</evidence>
<organism evidence="2 3">
    <name type="scientific">Mucilaginibacter frigoritolerans</name>
    <dbReference type="NCBI Taxonomy" id="652788"/>
    <lineage>
        <taxon>Bacteria</taxon>
        <taxon>Pseudomonadati</taxon>
        <taxon>Bacteroidota</taxon>
        <taxon>Sphingobacteriia</taxon>
        <taxon>Sphingobacteriales</taxon>
        <taxon>Sphingobacteriaceae</taxon>
        <taxon>Mucilaginibacter</taxon>
    </lineage>
</organism>
<gene>
    <name evidence="2" type="ORF">JN11_02818</name>
</gene>
<dbReference type="Proteomes" id="UP000317010">
    <property type="component" value="Unassembled WGS sequence"/>
</dbReference>
<keyword evidence="1" id="KW-0812">Transmembrane</keyword>
<sequence>MLFIQDLLARSVYWFLFPLLIAGLIGVGGEHLSVAERCEPTLINLMFLALQLVVLSLYFSLKHKKWVNITRELIGIGDVLFLFSIAFYCSTLNYLFFYIISLITVLLCWLIFQGISANKNRQIPLAGLQSLIFAVFLAGDWWLGLFNLTDDAWLLLLIAK</sequence>
<reference evidence="2 3" key="1">
    <citation type="submission" date="2019-07" db="EMBL/GenBank/DDBJ databases">
        <title>Genomic Encyclopedia of Archaeal and Bacterial Type Strains, Phase II (KMG-II): from individual species to whole genera.</title>
        <authorList>
            <person name="Goeker M."/>
        </authorList>
    </citation>
    <scope>NUCLEOTIDE SEQUENCE [LARGE SCALE GENOMIC DNA]</scope>
    <source>
        <strain evidence="2 3">ATCC BAA-1854</strain>
    </source>
</reference>
<keyword evidence="1" id="KW-0472">Membrane</keyword>
<keyword evidence="1" id="KW-1133">Transmembrane helix</keyword>
<feature type="transmembrane region" description="Helical" evidence="1">
    <location>
        <begin position="12"/>
        <end position="29"/>
    </location>
</feature>
<protein>
    <recommendedName>
        <fullName evidence="4">Type IV leader peptidase family protein</fullName>
    </recommendedName>
</protein>